<evidence type="ECO:0000256" key="4">
    <source>
        <dbReference type="ARBA" id="ARBA00023239"/>
    </source>
</evidence>
<comment type="catalytic activity">
    <reaction evidence="6">
        <text>L,L-cystathionine + H2O = L-homocysteine + pyruvate + NH4(+)</text>
        <dbReference type="Rhea" id="RHEA:13965"/>
        <dbReference type="ChEBI" id="CHEBI:15361"/>
        <dbReference type="ChEBI" id="CHEBI:15377"/>
        <dbReference type="ChEBI" id="CHEBI:28938"/>
        <dbReference type="ChEBI" id="CHEBI:58161"/>
        <dbReference type="ChEBI" id="CHEBI:58199"/>
    </reaction>
</comment>
<dbReference type="InterPro" id="IPR015424">
    <property type="entry name" value="PyrdxlP-dep_Trfase"/>
</dbReference>
<dbReference type="GO" id="GO:0030170">
    <property type="term" value="F:pyridoxal phosphate binding"/>
    <property type="evidence" value="ECO:0007669"/>
    <property type="project" value="InterPro"/>
</dbReference>
<dbReference type="GO" id="GO:0019346">
    <property type="term" value="P:transsulfuration"/>
    <property type="evidence" value="ECO:0007669"/>
    <property type="project" value="InterPro"/>
</dbReference>
<dbReference type="EC" id="4.4.1.8" evidence="10"/>
<dbReference type="InterPro" id="IPR000277">
    <property type="entry name" value="Cys/Met-Metab_PyrdxlP-dep_enz"/>
</dbReference>
<comment type="cofactor">
    <cofactor evidence="1 9">
        <name>pyridoxal 5'-phosphate</name>
        <dbReference type="ChEBI" id="CHEBI:597326"/>
    </cofactor>
</comment>
<dbReference type="NCBIfam" id="NF005456">
    <property type="entry name" value="PRK07050.1"/>
    <property type="match status" value="1"/>
</dbReference>
<evidence type="ECO:0000256" key="9">
    <source>
        <dbReference type="RuleBase" id="RU362118"/>
    </source>
</evidence>
<dbReference type="GO" id="GO:0019450">
    <property type="term" value="P:L-cysteine catabolic process to pyruvate"/>
    <property type="evidence" value="ECO:0007669"/>
    <property type="project" value="TreeGrafter"/>
</dbReference>
<dbReference type="InterPro" id="IPR015421">
    <property type="entry name" value="PyrdxlP-dep_Trfase_major"/>
</dbReference>
<sequence>MHWKSRILHSTPTVPTGFNSFATPVYRGSTILLGSMANAHDEWHMERGWNYGLYGTPTALELGARIAAMEGARHTFLAPGGQAAISLIYLSFCKSGSHALVPFNAYGPNRHLAGDLLRGLGIEVEAYDPMIGSEIASLVRPNTSLIWCESPGSVTMEIQDVTAIVVAAHERGVTVALDNTYAAGVLLDAFAMGVDVSMQALTKYIGGHSDLLLGSVSVNTEAAYRAVGSTHQQIGMAVSPDDCSLALRGLQTLAVRLEKLEASTLEIARWCAEQAEIETVLHPAMESCPGHEFWKRDFTGSSSIFSMVFDRRYSPEQVNRFVDSLKMFGIGWSWGGTHSLAMAYPGLERPTGDYAGRIVRLNVGLEEPVDLIEDLRAAMVLALV</sequence>
<comment type="pathway">
    <text evidence="5">Amino-acid biosynthesis; L-methionine biosynthesis via de novo pathway; L-homocysteine from L-cystathionine: step 1/1.</text>
</comment>
<gene>
    <name evidence="10" type="ORF">HDF16_003018</name>
</gene>
<keyword evidence="11" id="KW-1185">Reference proteome</keyword>
<accession>A0A7W7ZET6</accession>
<dbReference type="GO" id="GO:0047804">
    <property type="term" value="F:cysteine-S-conjugate beta-lyase activity"/>
    <property type="evidence" value="ECO:0007669"/>
    <property type="project" value="UniProtKB-EC"/>
</dbReference>
<dbReference type="EMBL" id="JACHIP010000004">
    <property type="protein sequence ID" value="MBB5058304.1"/>
    <property type="molecule type" value="Genomic_DNA"/>
</dbReference>
<dbReference type="RefSeq" id="WP_184217870.1">
    <property type="nucleotide sequence ID" value="NZ_JACHIP010000004.1"/>
</dbReference>
<evidence type="ECO:0000256" key="3">
    <source>
        <dbReference type="ARBA" id="ARBA00022898"/>
    </source>
</evidence>
<dbReference type="SUPFAM" id="SSF53383">
    <property type="entry name" value="PLP-dependent transferases"/>
    <property type="match status" value="1"/>
</dbReference>
<evidence type="ECO:0000256" key="7">
    <source>
        <dbReference type="ARBA" id="ARBA00047625"/>
    </source>
</evidence>
<organism evidence="10 11">
    <name type="scientific">Granulicella aggregans</name>
    <dbReference type="NCBI Taxonomy" id="474949"/>
    <lineage>
        <taxon>Bacteria</taxon>
        <taxon>Pseudomonadati</taxon>
        <taxon>Acidobacteriota</taxon>
        <taxon>Terriglobia</taxon>
        <taxon>Terriglobales</taxon>
        <taxon>Acidobacteriaceae</taxon>
        <taxon>Granulicella</taxon>
    </lineage>
</organism>
<dbReference type="Gene3D" id="3.40.640.10">
    <property type="entry name" value="Type I PLP-dependent aspartate aminotransferase-like (Major domain)"/>
    <property type="match status" value="1"/>
</dbReference>
<dbReference type="NCBIfam" id="TIGR01324">
    <property type="entry name" value="cysta_beta_ly_B"/>
    <property type="match status" value="1"/>
</dbReference>
<proteinExistence type="inferred from homology"/>
<keyword evidence="3 8" id="KW-0663">Pyridoxal phosphate</keyword>
<dbReference type="InterPro" id="IPR015422">
    <property type="entry name" value="PyrdxlP-dep_Trfase_small"/>
</dbReference>
<reference evidence="10 11" key="1">
    <citation type="submission" date="2020-08" db="EMBL/GenBank/DDBJ databases">
        <title>Genomic Encyclopedia of Type Strains, Phase IV (KMG-V): Genome sequencing to study the core and pangenomes of soil and plant-associated prokaryotes.</title>
        <authorList>
            <person name="Whitman W."/>
        </authorList>
    </citation>
    <scope>NUCLEOTIDE SEQUENCE [LARGE SCALE GENOMIC DNA]</scope>
    <source>
        <strain evidence="10 11">M8UP14</strain>
    </source>
</reference>
<dbReference type="PANTHER" id="PTHR43500">
    <property type="entry name" value="CYSTATHIONINE BETA-LYASE-RELATED"/>
    <property type="match status" value="1"/>
</dbReference>
<evidence type="ECO:0000256" key="2">
    <source>
        <dbReference type="ARBA" id="ARBA00009077"/>
    </source>
</evidence>
<evidence type="ECO:0000313" key="11">
    <source>
        <dbReference type="Proteomes" id="UP000540989"/>
    </source>
</evidence>
<protein>
    <submittedName>
        <fullName evidence="10">Cystathionine beta-lyase</fullName>
        <ecNumber evidence="10">4.4.1.8</ecNumber>
    </submittedName>
</protein>
<evidence type="ECO:0000256" key="5">
    <source>
        <dbReference type="ARBA" id="ARBA00046315"/>
    </source>
</evidence>
<dbReference type="Gene3D" id="3.90.1150.10">
    <property type="entry name" value="Aspartate Aminotransferase, domain 1"/>
    <property type="match status" value="1"/>
</dbReference>
<dbReference type="AlphaFoldDB" id="A0A7W7ZET6"/>
<feature type="modified residue" description="N6-(pyridoxal phosphate)lysine" evidence="8">
    <location>
        <position position="203"/>
    </location>
</feature>
<dbReference type="InterPro" id="IPR006233">
    <property type="entry name" value="Cys_b_lyase_bac"/>
</dbReference>
<evidence type="ECO:0000256" key="8">
    <source>
        <dbReference type="PIRSR" id="PIRSR001434-2"/>
    </source>
</evidence>
<comment type="caution">
    <text evidence="10">The sequence shown here is derived from an EMBL/GenBank/DDBJ whole genome shotgun (WGS) entry which is preliminary data.</text>
</comment>
<name>A0A7W7ZET6_9BACT</name>
<dbReference type="Pfam" id="PF01053">
    <property type="entry name" value="Cys_Met_Meta_PP"/>
    <property type="match status" value="1"/>
</dbReference>
<dbReference type="Proteomes" id="UP000540989">
    <property type="component" value="Unassembled WGS sequence"/>
</dbReference>
<comment type="similarity">
    <text evidence="2 9">Belongs to the trans-sulfuration enzymes family.</text>
</comment>
<comment type="catalytic activity">
    <reaction evidence="7">
        <text>an S-substituted L-cysteine + H2O = a thiol + pyruvate + NH4(+)</text>
        <dbReference type="Rhea" id="RHEA:18121"/>
        <dbReference type="ChEBI" id="CHEBI:15361"/>
        <dbReference type="ChEBI" id="CHEBI:15377"/>
        <dbReference type="ChEBI" id="CHEBI:28938"/>
        <dbReference type="ChEBI" id="CHEBI:29256"/>
        <dbReference type="ChEBI" id="CHEBI:58717"/>
        <dbReference type="EC" id="4.4.1.13"/>
    </reaction>
</comment>
<dbReference type="PROSITE" id="PS00868">
    <property type="entry name" value="CYS_MET_METAB_PP"/>
    <property type="match status" value="1"/>
</dbReference>
<evidence type="ECO:0000256" key="1">
    <source>
        <dbReference type="ARBA" id="ARBA00001933"/>
    </source>
</evidence>
<evidence type="ECO:0000313" key="10">
    <source>
        <dbReference type="EMBL" id="MBB5058304.1"/>
    </source>
</evidence>
<keyword evidence="4 10" id="KW-0456">Lyase</keyword>
<dbReference type="PIRSF" id="PIRSF001434">
    <property type="entry name" value="CGS"/>
    <property type="match status" value="1"/>
</dbReference>
<dbReference type="PANTHER" id="PTHR43500:SF1">
    <property type="entry name" value="CYSTATHIONINE BETA-LYASE-RELATED"/>
    <property type="match status" value="1"/>
</dbReference>
<dbReference type="InterPro" id="IPR054542">
    <property type="entry name" value="Cys_met_metab_PP"/>
</dbReference>
<evidence type="ECO:0000256" key="6">
    <source>
        <dbReference type="ARBA" id="ARBA00047517"/>
    </source>
</evidence>